<dbReference type="SUPFAM" id="SSF57884">
    <property type="entry name" value="Ada DNA repair protein, N-terminal domain (N-Ada 10)"/>
    <property type="match status" value="1"/>
</dbReference>
<protein>
    <recommendedName>
        <fullName evidence="3">YHYH domain-containing protein</fullName>
    </recommendedName>
</protein>
<dbReference type="AlphaFoldDB" id="A0A644TJW5"/>
<sequence>MKKSIALFALLVFAATALFSHSGGLDSNGGHWDRKSGTYHYHRSPSNTPTTVAPTTTTTTPSNTQKKEIIVYVTKTGSKYHVAGCRYLAQSMISLNLSFAKQNGYTPCSVCNPPK</sequence>
<feature type="region of interest" description="Disordered" evidence="1">
    <location>
        <begin position="36"/>
        <end position="62"/>
    </location>
</feature>
<reference evidence="2" key="1">
    <citation type="submission" date="2019-08" db="EMBL/GenBank/DDBJ databases">
        <authorList>
            <person name="Kucharzyk K."/>
            <person name="Murdoch R.W."/>
            <person name="Higgins S."/>
            <person name="Loffler F."/>
        </authorList>
    </citation>
    <scope>NUCLEOTIDE SEQUENCE</scope>
</reference>
<comment type="caution">
    <text evidence="2">The sequence shown here is derived from an EMBL/GenBank/DDBJ whole genome shotgun (WGS) entry which is preliminary data.</text>
</comment>
<dbReference type="InterPro" id="IPR047773">
    <property type="entry name" value="YHYH_dom_bact"/>
</dbReference>
<dbReference type="NCBIfam" id="NF033223">
    <property type="entry name" value="YHYH_alt"/>
    <property type="match status" value="1"/>
</dbReference>
<evidence type="ECO:0000256" key="1">
    <source>
        <dbReference type="SAM" id="MobiDB-lite"/>
    </source>
</evidence>
<dbReference type="InterPro" id="IPR035451">
    <property type="entry name" value="Ada-like_dom_sf"/>
</dbReference>
<feature type="compositionally biased region" description="Low complexity" evidence="1">
    <location>
        <begin position="44"/>
        <end position="62"/>
    </location>
</feature>
<evidence type="ECO:0000313" key="2">
    <source>
        <dbReference type="EMBL" id="MPL66001.1"/>
    </source>
</evidence>
<gene>
    <name evidence="2" type="ORF">SDC9_11669</name>
</gene>
<evidence type="ECO:0008006" key="3">
    <source>
        <dbReference type="Google" id="ProtNLM"/>
    </source>
</evidence>
<name>A0A644TJW5_9ZZZZ</name>
<dbReference type="EMBL" id="VSSQ01000030">
    <property type="protein sequence ID" value="MPL66001.1"/>
    <property type="molecule type" value="Genomic_DNA"/>
</dbReference>
<accession>A0A644TJW5</accession>
<proteinExistence type="predicted"/>
<organism evidence="2">
    <name type="scientific">bioreactor metagenome</name>
    <dbReference type="NCBI Taxonomy" id="1076179"/>
    <lineage>
        <taxon>unclassified sequences</taxon>
        <taxon>metagenomes</taxon>
        <taxon>ecological metagenomes</taxon>
    </lineage>
</organism>